<name>A0A7D5EEF1_9EURY</name>
<reference evidence="1 2" key="1">
    <citation type="submission" date="2020-06" db="EMBL/GenBank/DDBJ databases">
        <title>Methanolobus halotolerans sp. nov., isolated from a saline lake Tus in Siberia.</title>
        <authorList>
            <person name="Shen Y."/>
            <person name="Chen S.-C."/>
            <person name="Lai M.-C."/>
            <person name="Huang H.-H."/>
            <person name="Chiu H.-H."/>
            <person name="Tang S.-L."/>
            <person name="Rogozin D.Y."/>
            <person name="Degermendzhy A.G."/>
        </authorList>
    </citation>
    <scope>NUCLEOTIDE SEQUENCE [LARGE SCALE GENOMIC DNA]</scope>
    <source>
        <strain evidence="1 2">DSM 21339</strain>
    </source>
</reference>
<protein>
    <submittedName>
        <fullName evidence="1">Uncharacterized protein</fullName>
    </submittedName>
</protein>
<dbReference type="AlphaFoldDB" id="A0A7D5EEF1"/>
<evidence type="ECO:0000313" key="1">
    <source>
        <dbReference type="EMBL" id="QLC50016.1"/>
    </source>
</evidence>
<dbReference type="GeneID" id="55821422"/>
<keyword evidence="2" id="KW-1185">Reference proteome</keyword>
<proteinExistence type="predicted"/>
<dbReference type="Proteomes" id="UP000509594">
    <property type="component" value="Chromosome"/>
</dbReference>
<dbReference type="KEGG" id="mzi:HWN40_07065"/>
<gene>
    <name evidence="1" type="ORF">HWN40_07065</name>
</gene>
<organism evidence="1 2">
    <name type="scientific">Methanolobus zinderi</name>
    <dbReference type="NCBI Taxonomy" id="536044"/>
    <lineage>
        <taxon>Archaea</taxon>
        <taxon>Methanobacteriati</taxon>
        <taxon>Methanobacteriota</taxon>
        <taxon>Stenosarchaea group</taxon>
        <taxon>Methanomicrobia</taxon>
        <taxon>Methanosarcinales</taxon>
        <taxon>Methanosarcinaceae</taxon>
        <taxon>Methanolobus</taxon>
    </lineage>
</organism>
<accession>A0A7D5EEF1</accession>
<sequence length="48" mass="5676">MLASAEAKFKGNKDAEMIIEFSRKEKEVFREHSDEYGYTFFVLQKVVK</sequence>
<dbReference type="EMBL" id="CP058215">
    <property type="protein sequence ID" value="QLC50016.1"/>
    <property type="molecule type" value="Genomic_DNA"/>
</dbReference>
<evidence type="ECO:0000313" key="2">
    <source>
        <dbReference type="Proteomes" id="UP000509594"/>
    </source>
</evidence>
<dbReference type="RefSeq" id="WP_176965072.1">
    <property type="nucleotide sequence ID" value="NZ_CP058215.1"/>
</dbReference>